<dbReference type="Gene3D" id="2.60.120.10">
    <property type="entry name" value="Jelly Rolls"/>
    <property type="match status" value="1"/>
</dbReference>
<protein>
    <submittedName>
        <fullName evidence="2">Cupin domain-containing protein</fullName>
    </submittedName>
</protein>
<dbReference type="InterPro" id="IPR011051">
    <property type="entry name" value="RmlC_Cupin_sf"/>
</dbReference>
<dbReference type="InterPro" id="IPR014710">
    <property type="entry name" value="RmlC-like_jellyroll"/>
</dbReference>
<dbReference type="InterPro" id="IPR013096">
    <property type="entry name" value="Cupin_2"/>
</dbReference>
<dbReference type="EMBL" id="JAAZAL010000009">
    <property type="protein sequence ID" value="NLE30677.1"/>
    <property type="molecule type" value="Genomic_DNA"/>
</dbReference>
<sequence>MKYLIRNEKEISVQDYGYIKVKQLLNQEDIDNLSVAIVEINGTNKKIINKRGDAIYYVLKGSGLFEINGSKEIVRVGDLIFIPKGSEYFDSGNLTMLSINNPRYDSKFIEYLSEN</sequence>
<dbReference type="SUPFAM" id="SSF51182">
    <property type="entry name" value="RmlC-like cupins"/>
    <property type="match status" value="1"/>
</dbReference>
<feature type="domain" description="Cupin type-2" evidence="1">
    <location>
        <begin position="52"/>
        <end position="87"/>
    </location>
</feature>
<evidence type="ECO:0000313" key="2">
    <source>
        <dbReference type="EMBL" id="NLE30677.1"/>
    </source>
</evidence>
<organism evidence="2 3">
    <name type="scientific">Candidatus Dojkabacteria bacterium</name>
    <dbReference type="NCBI Taxonomy" id="2099670"/>
    <lineage>
        <taxon>Bacteria</taxon>
        <taxon>Candidatus Dojkabacteria</taxon>
    </lineage>
</organism>
<evidence type="ECO:0000259" key="1">
    <source>
        <dbReference type="Pfam" id="PF07883"/>
    </source>
</evidence>
<proteinExistence type="predicted"/>
<comment type="caution">
    <text evidence="2">The sequence shown here is derived from an EMBL/GenBank/DDBJ whole genome shotgun (WGS) entry which is preliminary data.</text>
</comment>
<evidence type="ECO:0000313" key="3">
    <source>
        <dbReference type="Proteomes" id="UP000554004"/>
    </source>
</evidence>
<dbReference type="AlphaFoldDB" id="A0A847ESA1"/>
<dbReference type="Pfam" id="PF07883">
    <property type="entry name" value="Cupin_2"/>
    <property type="match status" value="1"/>
</dbReference>
<dbReference type="Proteomes" id="UP000554004">
    <property type="component" value="Unassembled WGS sequence"/>
</dbReference>
<accession>A0A847ESA1</accession>
<name>A0A847ESA1_9BACT</name>
<reference evidence="2 3" key="1">
    <citation type="journal article" date="2020" name="Biotechnol. Biofuels">
        <title>New insights from the biogas microbiome by comprehensive genome-resolved metagenomics of nearly 1600 species originating from multiple anaerobic digesters.</title>
        <authorList>
            <person name="Campanaro S."/>
            <person name="Treu L."/>
            <person name="Rodriguez-R L.M."/>
            <person name="Kovalovszki A."/>
            <person name="Ziels R.M."/>
            <person name="Maus I."/>
            <person name="Zhu X."/>
            <person name="Kougias P.G."/>
            <person name="Basile A."/>
            <person name="Luo G."/>
            <person name="Schluter A."/>
            <person name="Konstantinidis K.T."/>
            <person name="Angelidaki I."/>
        </authorList>
    </citation>
    <scope>NUCLEOTIDE SEQUENCE [LARGE SCALE GENOMIC DNA]</scope>
    <source>
        <strain evidence="2">AS06rmzACSIP_421</strain>
    </source>
</reference>
<gene>
    <name evidence="2" type="ORF">GX618_00160</name>
</gene>